<evidence type="ECO:0000256" key="2">
    <source>
        <dbReference type="ARBA" id="ARBA00030602"/>
    </source>
</evidence>
<dbReference type="Proteomes" id="UP000634229">
    <property type="component" value="Unassembled WGS sequence"/>
</dbReference>
<sequence>MQDAIPVEHSTGPDAALRSRLAGGPNALFAYGTLQFEAVLTPLLGRMPQSSPTTAPGWRAAALERRVYPGLVPASGAAAPGLLLTGLSPREWEILDAFEDDEYELRQITLASGDRGWAYLWREGEVRAETWDADDFAARHLPAFAALCARIAPDLAADDNRPGTRPSP</sequence>
<evidence type="ECO:0000313" key="4">
    <source>
        <dbReference type="EMBL" id="MBL1101976.1"/>
    </source>
</evidence>
<dbReference type="InterPro" id="IPR013024">
    <property type="entry name" value="GGCT-like"/>
</dbReference>
<dbReference type="PANTHER" id="PTHR31544">
    <property type="entry name" value="AIG2-LIKE PROTEIN D"/>
    <property type="match status" value="1"/>
</dbReference>
<dbReference type="Gene3D" id="3.10.490.10">
    <property type="entry name" value="Gamma-glutamyl cyclotransferase-like"/>
    <property type="match status" value="1"/>
</dbReference>
<comment type="caution">
    <text evidence="4">The sequence shown here is derived from an EMBL/GenBank/DDBJ whole genome shotgun (WGS) entry which is preliminary data.</text>
</comment>
<evidence type="ECO:0000256" key="1">
    <source>
        <dbReference type="ARBA" id="ARBA00022679"/>
    </source>
</evidence>
<gene>
    <name evidence="4" type="ORF">JK363_36160</name>
</gene>
<dbReference type="InterPro" id="IPR009288">
    <property type="entry name" value="AIG2-like_dom"/>
</dbReference>
<dbReference type="InterPro" id="IPR045038">
    <property type="entry name" value="AIG2-like"/>
</dbReference>
<reference evidence="4 5" key="1">
    <citation type="submission" date="2021-01" db="EMBL/GenBank/DDBJ databases">
        <title>WGS of actinomycetes isolated from Thailand.</title>
        <authorList>
            <person name="Thawai C."/>
        </authorList>
    </citation>
    <scope>NUCLEOTIDE SEQUENCE [LARGE SCALE GENOMIC DNA]</scope>
    <source>
        <strain evidence="4 5">CA1R205</strain>
    </source>
</reference>
<feature type="domain" description="Gamma-glutamylcyclotransferase AIG2-like" evidence="3">
    <location>
        <begin position="28"/>
        <end position="129"/>
    </location>
</feature>
<dbReference type="EMBL" id="JAERRF010000035">
    <property type="protein sequence ID" value="MBL1101976.1"/>
    <property type="molecule type" value="Genomic_DNA"/>
</dbReference>
<evidence type="ECO:0000259" key="3">
    <source>
        <dbReference type="Pfam" id="PF06094"/>
    </source>
</evidence>
<accession>A0ABS1NPF1</accession>
<dbReference type="SUPFAM" id="SSF110857">
    <property type="entry name" value="Gamma-glutamyl cyclotransferase-like"/>
    <property type="match status" value="1"/>
</dbReference>
<dbReference type="Pfam" id="PF06094">
    <property type="entry name" value="GGACT"/>
    <property type="match status" value="1"/>
</dbReference>
<proteinExistence type="predicted"/>
<name>A0ABS1NPF1_9ACTN</name>
<dbReference type="InterPro" id="IPR036568">
    <property type="entry name" value="GGCT-like_sf"/>
</dbReference>
<protein>
    <recommendedName>
        <fullName evidence="2">Putative gamma-glutamylcyclotransferase</fullName>
    </recommendedName>
</protein>
<keyword evidence="5" id="KW-1185">Reference proteome</keyword>
<keyword evidence="1" id="KW-0808">Transferase</keyword>
<organism evidence="4 5">
    <name type="scientific">Streptomyces coffeae</name>
    <dbReference type="NCBI Taxonomy" id="621382"/>
    <lineage>
        <taxon>Bacteria</taxon>
        <taxon>Bacillati</taxon>
        <taxon>Actinomycetota</taxon>
        <taxon>Actinomycetes</taxon>
        <taxon>Kitasatosporales</taxon>
        <taxon>Streptomycetaceae</taxon>
        <taxon>Streptomyces</taxon>
    </lineage>
</organism>
<dbReference type="RefSeq" id="WP_201882002.1">
    <property type="nucleotide sequence ID" value="NZ_JAERRF010000035.1"/>
</dbReference>
<dbReference type="PANTHER" id="PTHR31544:SF2">
    <property type="entry name" value="AIG2-LIKE PROTEIN D"/>
    <property type="match status" value="1"/>
</dbReference>
<dbReference type="CDD" id="cd06661">
    <property type="entry name" value="GGCT_like"/>
    <property type="match status" value="1"/>
</dbReference>
<evidence type="ECO:0000313" key="5">
    <source>
        <dbReference type="Proteomes" id="UP000634229"/>
    </source>
</evidence>